<evidence type="ECO:0000256" key="6">
    <source>
        <dbReference type="ARBA" id="ARBA00022692"/>
    </source>
</evidence>
<dbReference type="EC" id="2.7.11.1" evidence="2"/>
<dbReference type="EMBL" id="JAGKQH010000001">
    <property type="protein sequence ID" value="KAG6608111.1"/>
    <property type="molecule type" value="Genomic_DNA"/>
</dbReference>
<dbReference type="FunFam" id="3.80.10.10:FF:000905">
    <property type="entry name" value="Receptor-like protein kinase 7"/>
    <property type="match status" value="1"/>
</dbReference>
<reference evidence="22 23" key="1">
    <citation type="journal article" date="2021" name="Hortic Res">
        <title>The domestication of Cucurbita argyrosperma as revealed by the genome of its wild relative.</title>
        <authorList>
            <person name="Barrera-Redondo J."/>
            <person name="Sanchez-de la Vega G."/>
            <person name="Aguirre-Liguori J.A."/>
            <person name="Castellanos-Morales G."/>
            <person name="Gutierrez-Guerrero Y.T."/>
            <person name="Aguirre-Dugua X."/>
            <person name="Aguirre-Planter E."/>
            <person name="Tenaillon M.I."/>
            <person name="Lira-Saade R."/>
            <person name="Eguiarte L.E."/>
        </authorList>
    </citation>
    <scope>NUCLEOTIDE SEQUENCE [LARGE SCALE GENOMIC DNA]</scope>
    <source>
        <strain evidence="22">JBR-2021</strain>
    </source>
</reference>
<feature type="transmembrane region" description="Helical" evidence="20">
    <location>
        <begin position="12"/>
        <end position="29"/>
    </location>
</feature>
<dbReference type="FunFam" id="3.80.10.10:FF:000095">
    <property type="entry name" value="LRR receptor-like serine/threonine-protein kinase GSO1"/>
    <property type="match status" value="1"/>
</dbReference>
<evidence type="ECO:0000256" key="17">
    <source>
        <dbReference type="ARBA" id="ARBA00048679"/>
    </source>
</evidence>
<evidence type="ECO:0000259" key="21">
    <source>
        <dbReference type="PROSITE" id="PS50011"/>
    </source>
</evidence>
<feature type="binding site" evidence="18">
    <location>
        <position position="724"/>
    </location>
    <ligand>
        <name>ATP</name>
        <dbReference type="ChEBI" id="CHEBI:30616"/>
    </ligand>
</feature>
<dbReference type="GO" id="GO:0004674">
    <property type="term" value="F:protein serine/threonine kinase activity"/>
    <property type="evidence" value="ECO:0007669"/>
    <property type="project" value="UniProtKB-KW"/>
</dbReference>
<dbReference type="Proteomes" id="UP000685013">
    <property type="component" value="Chromosome 1"/>
</dbReference>
<dbReference type="GO" id="GO:0009791">
    <property type="term" value="P:post-embryonic development"/>
    <property type="evidence" value="ECO:0007669"/>
    <property type="project" value="UniProtKB-ARBA"/>
</dbReference>
<dbReference type="PANTHER" id="PTHR48056">
    <property type="entry name" value="LRR RECEPTOR-LIKE SERINE/THREONINE-PROTEIN KINASE-RELATED"/>
    <property type="match status" value="1"/>
</dbReference>
<keyword evidence="5" id="KW-0808">Transferase</keyword>
<evidence type="ECO:0000256" key="1">
    <source>
        <dbReference type="ARBA" id="ARBA00004167"/>
    </source>
</evidence>
<dbReference type="InterPro" id="IPR000719">
    <property type="entry name" value="Prot_kinase_dom"/>
</dbReference>
<protein>
    <recommendedName>
        <fullName evidence="2">non-specific serine/threonine protein kinase</fullName>
        <ecNumber evidence="2">2.7.11.1</ecNumber>
    </recommendedName>
</protein>
<keyword evidence="14 22" id="KW-0675">Receptor</keyword>
<evidence type="ECO:0000256" key="4">
    <source>
        <dbReference type="ARBA" id="ARBA00022614"/>
    </source>
</evidence>
<dbReference type="InterPro" id="IPR050647">
    <property type="entry name" value="Plant_LRR-RLKs"/>
</dbReference>
<keyword evidence="23" id="KW-1185">Reference proteome</keyword>
<evidence type="ECO:0000256" key="15">
    <source>
        <dbReference type="ARBA" id="ARBA00023180"/>
    </source>
</evidence>
<feature type="compositionally biased region" description="Polar residues" evidence="19">
    <location>
        <begin position="60"/>
        <end position="73"/>
    </location>
</feature>
<keyword evidence="15" id="KW-0325">Glycoprotein</keyword>
<evidence type="ECO:0000256" key="7">
    <source>
        <dbReference type="ARBA" id="ARBA00022729"/>
    </source>
</evidence>
<evidence type="ECO:0000256" key="2">
    <source>
        <dbReference type="ARBA" id="ARBA00012513"/>
    </source>
</evidence>
<evidence type="ECO:0000256" key="5">
    <source>
        <dbReference type="ARBA" id="ARBA00022679"/>
    </source>
</evidence>
<keyword evidence="13 20" id="KW-0472">Membrane</keyword>
<name>A0AAV6PA54_9ROSI</name>
<feature type="region of interest" description="Disordered" evidence="19">
    <location>
        <begin position="733"/>
        <end position="752"/>
    </location>
</feature>
<dbReference type="GO" id="GO:0005524">
    <property type="term" value="F:ATP binding"/>
    <property type="evidence" value="ECO:0007669"/>
    <property type="project" value="UniProtKB-UniRule"/>
</dbReference>
<feature type="non-terminal residue" evidence="22">
    <location>
        <position position="1"/>
    </location>
</feature>
<feature type="region of interest" description="Disordered" evidence="19">
    <location>
        <begin position="58"/>
        <end position="78"/>
    </location>
</feature>
<dbReference type="FunFam" id="1.10.510.10:FF:000276">
    <property type="entry name" value="LRR receptor-like serine/threonine-protein kinase RCH1"/>
    <property type="match status" value="1"/>
</dbReference>
<dbReference type="InterPro" id="IPR001611">
    <property type="entry name" value="Leu-rich_rpt"/>
</dbReference>
<gene>
    <name evidence="22" type="primary">RLK7</name>
    <name evidence="22" type="ORF">SDJN03_01453</name>
</gene>
<evidence type="ECO:0000256" key="14">
    <source>
        <dbReference type="ARBA" id="ARBA00023170"/>
    </source>
</evidence>
<organism evidence="22 23">
    <name type="scientific">Cucurbita argyrosperma subsp. sororia</name>
    <dbReference type="NCBI Taxonomy" id="37648"/>
    <lineage>
        <taxon>Eukaryota</taxon>
        <taxon>Viridiplantae</taxon>
        <taxon>Streptophyta</taxon>
        <taxon>Embryophyta</taxon>
        <taxon>Tracheophyta</taxon>
        <taxon>Spermatophyta</taxon>
        <taxon>Magnoliopsida</taxon>
        <taxon>eudicotyledons</taxon>
        <taxon>Gunneridae</taxon>
        <taxon>Pentapetalae</taxon>
        <taxon>rosids</taxon>
        <taxon>fabids</taxon>
        <taxon>Cucurbitales</taxon>
        <taxon>Cucurbitaceae</taxon>
        <taxon>Cucurbiteae</taxon>
        <taxon>Cucurbita</taxon>
    </lineage>
</organism>
<dbReference type="FunFam" id="3.30.200.20:FF:000540">
    <property type="entry name" value="Receptor-like protein kinase HAIKU2"/>
    <property type="match status" value="1"/>
</dbReference>
<dbReference type="Pfam" id="PF00069">
    <property type="entry name" value="Pkinase"/>
    <property type="match status" value="1"/>
</dbReference>
<keyword evidence="4" id="KW-0433">Leucine-rich repeat</keyword>
<dbReference type="PANTHER" id="PTHR48056:SF41">
    <property type="entry name" value="RECEPTOR-LIKE PROTEIN KINASE HAIKU2"/>
    <property type="match status" value="1"/>
</dbReference>
<keyword evidence="12 20" id="KW-1133">Transmembrane helix</keyword>
<comment type="catalytic activity">
    <reaction evidence="16">
        <text>L-threonyl-[protein] + ATP = O-phospho-L-threonyl-[protein] + ADP + H(+)</text>
        <dbReference type="Rhea" id="RHEA:46608"/>
        <dbReference type="Rhea" id="RHEA-COMP:11060"/>
        <dbReference type="Rhea" id="RHEA-COMP:11605"/>
        <dbReference type="ChEBI" id="CHEBI:15378"/>
        <dbReference type="ChEBI" id="CHEBI:30013"/>
        <dbReference type="ChEBI" id="CHEBI:30616"/>
        <dbReference type="ChEBI" id="CHEBI:61977"/>
        <dbReference type="ChEBI" id="CHEBI:456216"/>
        <dbReference type="EC" id="2.7.11.1"/>
    </reaction>
</comment>
<evidence type="ECO:0000256" key="16">
    <source>
        <dbReference type="ARBA" id="ARBA00047899"/>
    </source>
</evidence>
<dbReference type="GO" id="GO:0001653">
    <property type="term" value="F:peptide receptor activity"/>
    <property type="evidence" value="ECO:0007669"/>
    <property type="project" value="UniProtKB-ARBA"/>
</dbReference>
<evidence type="ECO:0000256" key="3">
    <source>
        <dbReference type="ARBA" id="ARBA00022527"/>
    </source>
</evidence>
<evidence type="ECO:0000313" key="23">
    <source>
        <dbReference type="Proteomes" id="UP000685013"/>
    </source>
</evidence>
<evidence type="ECO:0000256" key="18">
    <source>
        <dbReference type="PROSITE-ProRule" id="PRU10141"/>
    </source>
</evidence>
<dbReference type="PROSITE" id="PS00108">
    <property type="entry name" value="PROTEIN_KINASE_ST"/>
    <property type="match status" value="1"/>
</dbReference>
<feature type="transmembrane region" description="Helical" evidence="20">
    <location>
        <begin position="639"/>
        <end position="661"/>
    </location>
</feature>
<evidence type="ECO:0000256" key="12">
    <source>
        <dbReference type="ARBA" id="ARBA00022989"/>
    </source>
</evidence>
<evidence type="ECO:0000256" key="11">
    <source>
        <dbReference type="ARBA" id="ARBA00022840"/>
    </source>
</evidence>
<evidence type="ECO:0000256" key="9">
    <source>
        <dbReference type="ARBA" id="ARBA00022741"/>
    </source>
</evidence>
<dbReference type="AlphaFoldDB" id="A0AAV6PA54"/>
<dbReference type="PROSITE" id="PS50011">
    <property type="entry name" value="PROTEIN_KINASE_DOM"/>
    <property type="match status" value="1"/>
</dbReference>
<dbReference type="InterPro" id="IPR017441">
    <property type="entry name" value="Protein_kinase_ATP_BS"/>
</dbReference>
<dbReference type="GO" id="GO:0033612">
    <property type="term" value="F:receptor serine/threonine kinase binding"/>
    <property type="evidence" value="ECO:0007669"/>
    <property type="project" value="TreeGrafter"/>
</dbReference>
<comment type="subcellular location">
    <subcellularLocation>
        <location evidence="1">Membrane</location>
        <topology evidence="1">Single-pass membrane protein</topology>
    </subcellularLocation>
</comment>
<keyword evidence="6 20" id="KW-0812">Transmembrane</keyword>
<keyword evidence="8" id="KW-0677">Repeat</keyword>
<keyword evidence="9 18" id="KW-0547">Nucleotide-binding</keyword>
<keyword evidence="11 18" id="KW-0067">ATP-binding</keyword>
<dbReference type="GO" id="GO:0016020">
    <property type="term" value="C:membrane"/>
    <property type="evidence" value="ECO:0007669"/>
    <property type="project" value="UniProtKB-SubCell"/>
</dbReference>
<sequence length="999" mass="110678">MVSSVTELQLASLSVGFFFVFFFFFFFHFRPNKRRLSRHVVSTFPLFSLSLELPHRNQVRRASNPNRTPNQSPKLEHQGVRKLGTRNPHLQLHGITCNSDEFVTGIDLSKRGLSGVLPFDAICELKSLEKLAFGSNSLHGGATESLNKCVKLKYLDLGINSFSGSFPDIHSLTELQYLYLNLSGFSGKFPWKSVENFTGLIELSLGDNAFDNATFPVEVTALKKLTWLYLSNCSLTGEIPRAIGNLTELRSLEFSENYITGGIPAEIVNLQNLWQLEFYGNQLTGKLPAGLRNLTRLKNFDGSMNFISGDLSEVRFLTNLVSLQLFDNEISGGVPAELGEFKSLVDLSLYSNRLTGPLPQSIGSWSDFDYIDVSENFLSGSIPPDMCKKGTMKKLLILQNNFSGEIPATYGNCSTLTRFRVSENSLTGVVPSGIWALPNVNIIDLASNQLEGSITSDIGKAVALSELRVENNRLSGRLPLEISQAKSLAKVSLSNNEFSGELPATIGDLKHLDSLELQSNRFSGLIPETIGSCDSLSIVNFAENLFSGKIPSSLGFVAVLNSLNLSNNALSGEIPSTFSHLKLSVLDLSNNQLTGPVPELLANGAYKESFAGNPGLCSDVDGVLQRCSQRSDDSKHVRTFVICFAVGLLLLSIIVWCFITLKKSEKHRDWSLKEESWDLKSFHVMSFTEDEILNSIKDENLIGKGGSGNVYKVTVGNGKEFAVKHIWNTNPYDDKRRNRSSSPILQKQRTKSSEFDSEVKTLSSIRHVNVVKLYCSITSEVSNLLVYEYMPNGSLWDRLHTSRKMELDWETRYQIAVGAAKGLEYLHHGCDRPVIHRDVKASNILLDEFLKPRIADFGLAKMLQASGFTESSHVIAGTPGYIAPEYGYTYKVDEKSDVYSFGVVLLELVSGKKAIEAEFGENKDIVEWVSNNLKTRERVLSLVDSRLGDMFKEDAIKVLRIGILCTARAPTSRPTMRSVVQMLQEAQPCGLVGITISKK</sequence>
<dbReference type="PROSITE" id="PS00107">
    <property type="entry name" value="PROTEIN_KINASE_ATP"/>
    <property type="match status" value="1"/>
</dbReference>
<evidence type="ECO:0000313" key="22">
    <source>
        <dbReference type="EMBL" id="KAG6608111.1"/>
    </source>
</evidence>
<dbReference type="Pfam" id="PF00560">
    <property type="entry name" value="LRR_1"/>
    <property type="match status" value="4"/>
</dbReference>
<evidence type="ECO:0000256" key="8">
    <source>
        <dbReference type="ARBA" id="ARBA00022737"/>
    </source>
</evidence>
<accession>A0AAV6PA54</accession>
<keyword evidence="7" id="KW-0732">Signal</keyword>
<comment type="caution">
    <text evidence="22">The sequence shown here is derived from an EMBL/GenBank/DDBJ whole genome shotgun (WGS) entry which is preliminary data.</text>
</comment>
<comment type="catalytic activity">
    <reaction evidence="17">
        <text>L-seryl-[protein] + ATP = O-phospho-L-seryl-[protein] + ADP + H(+)</text>
        <dbReference type="Rhea" id="RHEA:17989"/>
        <dbReference type="Rhea" id="RHEA-COMP:9863"/>
        <dbReference type="Rhea" id="RHEA-COMP:11604"/>
        <dbReference type="ChEBI" id="CHEBI:15378"/>
        <dbReference type="ChEBI" id="CHEBI:29999"/>
        <dbReference type="ChEBI" id="CHEBI:30616"/>
        <dbReference type="ChEBI" id="CHEBI:83421"/>
        <dbReference type="ChEBI" id="CHEBI:456216"/>
        <dbReference type="EC" id="2.7.11.1"/>
    </reaction>
</comment>
<dbReference type="InterPro" id="IPR008271">
    <property type="entry name" value="Ser/Thr_kinase_AS"/>
</dbReference>
<dbReference type="SMART" id="SM00220">
    <property type="entry name" value="S_TKc"/>
    <property type="match status" value="1"/>
</dbReference>
<keyword evidence="10 22" id="KW-0418">Kinase</keyword>
<feature type="domain" description="Protein kinase" evidence="21">
    <location>
        <begin position="696"/>
        <end position="987"/>
    </location>
</feature>
<proteinExistence type="predicted"/>
<evidence type="ECO:0000256" key="10">
    <source>
        <dbReference type="ARBA" id="ARBA00022777"/>
    </source>
</evidence>
<evidence type="ECO:0000256" key="13">
    <source>
        <dbReference type="ARBA" id="ARBA00023136"/>
    </source>
</evidence>
<evidence type="ECO:0000256" key="19">
    <source>
        <dbReference type="SAM" id="MobiDB-lite"/>
    </source>
</evidence>
<evidence type="ECO:0000256" key="20">
    <source>
        <dbReference type="SAM" id="Phobius"/>
    </source>
</evidence>
<keyword evidence="3" id="KW-0723">Serine/threonine-protein kinase</keyword>